<feature type="region of interest" description="Disordered" evidence="2">
    <location>
        <begin position="226"/>
        <end position="301"/>
    </location>
</feature>
<dbReference type="SUPFAM" id="SSF56672">
    <property type="entry name" value="DNA/RNA polymerases"/>
    <property type="match status" value="1"/>
</dbReference>
<dbReference type="PANTHER" id="PTHR11439">
    <property type="entry name" value="GAG-POL-RELATED RETROTRANSPOSON"/>
    <property type="match status" value="1"/>
</dbReference>
<proteinExistence type="predicted"/>
<accession>A0A2N9FSP8</accession>
<organism evidence="4">
    <name type="scientific">Fagus sylvatica</name>
    <name type="common">Beechnut</name>
    <dbReference type="NCBI Taxonomy" id="28930"/>
    <lineage>
        <taxon>Eukaryota</taxon>
        <taxon>Viridiplantae</taxon>
        <taxon>Streptophyta</taxon>
        <taxon>Embryophyta</taxon>
        <taxon>Tracheophyta</taxon>
        <taxon>Spermatophyta</taxon>
        <taxon>Magnoliopsida</taxon>
        <taxon>eudicotyledons</taxon>
        <taxon>Gunneridae</taxon>
        <taxon>Pentapetalae</taxon>
        <taxon>rosids</taxon>
        <taxon>fabids</taxon>
        <taxon>Fagales</taxon>
        <taxon>Fagaceae</taxon>
        <taxon>Fagus</taxon>
    </lineage>
</organism>
<dbReference type="Pfam" id="PF14223">
    <property type="entry name" value="Retrotran_gag_2"/>
    <property type="match status" value="1"/>
</dbReference>
<dbReference type="InterPro" id="IPR043502">
    <property type="entry name" value="DNA/RNA_pol_sf"/>
</dbReference>
<feature type="compositionally biased region" description="Polar residues" evidence="2">
    <location>
        <begin position="230"/>
        <end position="252"/>
    </location>
</feature>
<dbReference type="PROSITE" id="PS50158">
    <property type="entry name" value="ZF_CCHC"/>
    <property type="match status" value="1"/>
</dbReference>
<dbReference type="GO" id="GO:0008270">
    <property type="term" value="F:zinc ion binding"/>
    <property type="evidence" value="ECO:0007669"/>
    <property type="project" value="UniProtKB-KW"/>
</dbReference>
<evidence type="ECO:0000256" key="1">
    <source>
        <dbReference type="PROSITE-ProRule" id="PRU00047"/>
    </source>
</evidence>
<evidence type="ECO:0000256" key="2">
    <source>
        <dbReference type="SAM" id="MobiDB-lite"/>
    </source>
</evidence>
<gene>
    <name evidence="4" type="ORF">FSB_LOCUS21629</name>
</gene>
<evidence type="ECO:0000259" key="3">
    <source>
        <dbReference type="PROSITE" id="PS50158"/>
    </source>
</evidence>
<dbReference type="AlphaFoldDB" id="A0A2N9FSP8"/>
<feature type="compositionally biased region" description="Polar residues" evidence="2">
    <location>
        <begin position="471"/>
        <end position="492"/>
    </location>
</feature>
<dbReference type="EMBL" id="OIVN01001422">
    <property type="protein sequence ID" value="SPC93747.1"/>
    <property type="molecule type" value="Genomic_DNA"/>
</dbReference>
<dbReference type="GO" id="GO:0003676">
    <property type="term" value="F:nucleic acid binding"/>
    <property type="evidence" value="ECO:0007669"/>
    <property type="project" value="InterPro"/>
</dbReference>
<dbReference type="InterPro" id="IPR001878">
    <property type="entry name" value="Znf_CCHC"/>
</dbReference>
<dbReference type="InterPro" id="IPR013103">
    <property type="entry name" value="RVT_2"/>
</dbReference>
<feature type="domain" description="CCHC-type" evidence="3">
    <location>
        <begin position="302"/>
        <end position="315"/>
    </location>
</feature>
<name>A0A2N9FSP8_FAGSY</name>
<keyword evidence="1" id="KW-0862">Zinc</keyword>
<evidence type="ECO:0000313" key="4">
    <source>
        <dbReference type="EMBL" id="SPC93747.1"/>
    </source>
</evidence>
<dbReference type="SUPFAM" id="SSF57756">
    <property type="entry name" value="Retrovirus zinc finger-like domains"/>
    <property type="match status" value="1"/>
</dbReference>
<feature type="region of interest" description="Disordered" evidence="2">
    <location>
        <begin position="471"/>
        <end position="518"/>
    </location>
</feature>
<sequence length="1076" mass="119543">MAESEQSTQPPTITSLPTNPPHNLVNLISINAAAQLPLKLSPSNYLSWRAQFHTLLVGYDLLGYLDGSLACPLRSVVTNGISTVNPAYTFWLRQDQLLLHAIIASVSESITPFVASSQTSREAWDRLSTLYASRSRTRIMHLKDKLALITRGTQSISEYLQTIKNAADELALAGVPQSNDDLLLYSLRGLGSEYKEIVAAIRARDSPISFEELHDKLLEQEVYLKREASQSEPSHITANATRTYSQPKPSNNRRNEKNHFSQNRGPPHQRNQFFQGSSPHPDPRSNFKRPPPNQHNPNPIVCQYCGKRGHTARTCYQIHPPAPMANHTSIQQSPHSNWLVDSAASHHVTTDLNALSMPQDYAGSDDIVIGDGTGLEITHTGSTTLPTPSTPFTLSNDLRTGAPRLRGQNKNDVYEWPNTVGLAAPSPIANVSIKASFRDWHNRLGHPSSKVLASVINSHSLPLLSKQPSDFLSSHGHSTSLDNTTSSSCNETSVPHVPSPQPQSSHPSPTTEPPIASRIHPMTTRSQNNIFKPKQLHLTTKHPLPDPIEPTTVSQAMKDPRWRSAMAAELNALVRNGTWDLVPPQAHHNVVGCKWVFRIKRNPDGTIARYKARLVAKGFHQRPGVDYHDTFSPVVKPTTIRLVLCLALNQGWNIRQLDVNNAFLHGSLSEEVFMQQPPGYIDTTYPSHVCRLRKAIYGLKQAPRAWYNELKNFLLDYGFANSKSDASLFVYRNQGVILYFLVYVDDLIITGNDNNFISCFFQALSARFSIKDLGDLNYFLGVEVLPSSAGLLLTQHKYIRDLLTRTQLAGIKEVHTPMATNTSLVLHDGSPPADATTYRSVIGALQYLSITRPDISYTVNKLSQFMHCPSETHWAAAKRLLRYLKHTINHGLFLKRGQSLQLHAYSDADWAGNRDDRTSTTGYIVYLGGNAISWSSRKQKTVARSSTEAEYRAVASIAAEVLWVQSLLGELGITLTRPPSIHCDNIGATYLCANPVFHSKMKHIAIDYHFVQDKVSTGQLTVSYVSTHDQLADALTKPLPRPKFTQLCSKIGISDGSTILQRHVKETILPNIKPSQ</sequence>
<dbReference type="Pfam" id="PF07727">
    <property type="entry name" value="RVT_2"/>
    <property type="match status" value="1"/>
</dbReference>
<feature type="compositionally biased region" description="Polar residues" evidence="2">
    <location>
        <begin position="260"/>
        <end position="278"/>
    </location>
</feature>
<dbReference type="CDD" id="cd09272">
    <property type="entry name" value="RNase_HI_RT_Ty1"/>
    <property type="match status" value="1"/>
</dbReference>
<protein>
    <recommendedName>
        <fullName evidence="3">CCHC-type domain-containing protein</fullName>
    </recommendedName>
</protein>
<dbReference type="PANTHER" id="PTHR11439:SF450">
    <property type="entry name" value="REVERSE TRANSCRIPTASE TY1_COPIA-TYPE DOMAIN-CONTAINING PROTEIN"/>
    <property type="match status" value="1"/>
</dbReference>
<keyword evidence="1" id="KW-0479">Metal-binding</keyword>
<keyword evidence="1" id="KW-0863">Zinc-finger</keyword>
<dbReference type="InterPro" id="IPR036875">
    <property type="entry name" value="Znf_CCHC_sf"/>
</dbReference>
<reference evidence="4" key="1">
    <citation type="submission" date="2018-02" db="EMBL/GenBank/DDBJ databases">
        <authorList>
            <person name="Cohen D.B."/>
            <person name="Kent A.D."/>
        </authorList>
    </citation>
    <scope>NUCLEOTIDE SEQUENCE</scope>
</reference>